<dbReference type="PANTHER" id="PTHR14870:SF1">
    <property type="entry name" value="TUBULIN EPSILON AND DELTA COMPLEX PROTEIN 2"/>
    <property type="match status" value="1"/>
</dbReference>
<name>A0AAW1FLN3_ZOAVI</name>
<dbReference type="InterPro" id="IPR031518">
    <property type="entry name" value="DUF4693"/>
</dbReference>
<protein>
    <recommendedName>
        <fullName evidence="4">Tubulin epsilon and delta complex protein 2</fullName>
    </recommendedName>
</protein>
<dbReference type="Proteomes" id="UP001488805">
    <property type="component" value="Unassembled WGS sequence"/>
</dbReference>
<dbReference type="Pfam" id="PF15764">
    <property type="entry name" value="DUF4693"/>
    <property type="match status" value="1"/>
</dbReference>
<feature type="compositionally biased region" description="Low complexity" evidence="1">
    <location>
        <begin position="121"/>
        <end position="132"/>
    </location>
</feature>
<gene>
    <name evidence="2" type="ORF">VZT92_007497</name>
</gene>
<proteinExistence type="predicted"/>
<feature type="compositionally biased region" description="Polar residues" evidence="1">
    <location>
        <begin position="36"/>
        <end position="49"/>
    </location>
</feature>
<evidence type="ECO:0000313" key="3">
    <source>
        <dbReference type="Proteomes" id="UP001488805"/>
    </source>
</evidence>
<feature type="compositionally biased region" description="Polar residues" evidence="1">
    <location>
        <begin position="101"/>
        <end position="120"/>
    </location>
</feature>
<organism evidence="2 3">
    <name type="scientific">Zoarces viviparus</name>
    <name type="common">Viviparous eelpout</name>
    <name type="synonym">Blennius viviparus</name>
    <dbReference type="NCBI Taxonomy" id="48416"/>
    <lineage>
        <taxon>Eukaryota</taxon>
        <taxon>Metazoa</taxon>
        <taxon>Chordata</taxon>
        <taxon>Craniata</taxon>
        <taxon>Vertebrata</taxon>
        <taxon>Euteleostomi</taxon>
        <taxon>Actinopterygii</taxon>
        <taxon>Neopterygii</taxon>
        <taxon>Teleostei</taxon>
        <taxon>Neoteleostei</taxon>
        <taxon>Acanthomorphata</taxon>
        <taxon>Eupercaria</taxon>
        <taxon>Perciformes</taxon>
        <taxon>Cottioidei</taxon>
        <taxon>Zoarcales</taxon>
        <taxon>Zoarcidae</taxon>
        <taxon>Zoarcinae</taxon>
        <taxon>Zoarces</taxon>
    </lineage>
</organism>
<evidence type="ECO:0000313" key="2">
    <source>
        <dbReference type="EMBL" id="KAK9535095.1"/>
    </source>
</evidence>
<dbReference type="AlphaFoldDB" id="A0AAW1FLN3"/>
<evidence type="ECO:0008006" key="4">
    <source>
        <dbReference type="Google" id="ProtNLM"/>
    </source>
</evidence>
<feature type="compositionally biased region" description="Basic and acidic residues" evidence="1">
    <location>
        <begin position="60"/>
        <end position="77"/>
    </location>
</feature>
<dbReference type="EMBL" id="JBCEZU010000056">
    <property type="protein sequence ID" value="KAK9535095.1"/>
    <property type="molecule type" value="Genomic_DNA"/>
</dbReference>
<feature type="compositionally biased region" description="Polar residues" evidence="1">
    <location>
        <begin position="153"/>
        <end position="169"/>
    </location>
</feature>
<reference evidence="2 3" key="1">
    <citation type="journal article" date="2024" name="Genome Biol. Evol.">
        <title>Chromosome-level genome assembly of the viviparous eelpout Zoarces viviparus.</title>
        <authorList>
            <person name="Fuhrmann N."/>
            <person name="Brasseur M.V."/>
            <person name="Bakowski C.E."/>
            <person name="Podsiadlowski L."/>
            <person name="Prost S."/>
            <person name="Krehenwinkel H."/>
            <person name="Mayer C."/>
        </authorList>
    </citation>
    <scope>NUCLEOTIDE SEQUENCE [LARGE SCALE GENOMIC DNA]</scope>
    <source>
        <strain evidence="2">NO-MEL_2022_Ind0_liver</strain>
    </source>
</reference>
<comment type="caution">
    <text evidence="2">The sequence shown here is derived from an EMBL/GenBank/DDBJ whole genome shotgun (WGS) entry which is preliminary data.</text>
</comment>
<accession>A0AAW1FLN3</accession>
<evidence type="ECO:0000256" key="1">
    <source>
        <dbReference type="SAM" id="MobiDB-lite"/>
    </source>
</evidence>
<dbReference type="PANTHER" id="PTHR14870">
    <property type="entry name" value="TUBULIN EPSILON AND DELTA COMPLEX PROTEIN 2"/>
    <property type="match status" value="1"/>
</dbReference>
<keyword evidence="3" id="KW-1185">Reference proteome</keyword>
<sequence>MSLLSLVEQAIKSCKAEQAKINDSILLYRELLQTRTPQPQAGSDETQCANEAATDTDGSPGEKEDMEMLERALEKALRVRTGTGCSKKASSKQSPPRKEPGTTTVACKEGTQASASKGNQSTSRSTSKSAASSKEHKKPAGVVDHQAARKPQQAVSPPSNNTVRVSQTEEPGAHGSLLLNGKVSKQTVKWRSLKSKQNRLWDKVVALQRKPEPGRSHFVDRMRATFPRDWPRGSPDQTRFLVDRLTHQGHGLTHRLQTTELLAKQTRESTTELGGNPNSYDSCLRFPMTAAQLQNFANQAKREWEAWDRWRPEGGCLCPTGANGAWGNGMIAALPPTITYTTEAELRELETLRMRVSLLQQEIYLEQAILDTLSPQLSSILPGPGCPGLSVLRHMYSLLGEGGERFPAIVQDSEPG</sequence>
<feature type="region of interest" description="Disordered" evidence="1">
    <location>
        <begin position="36"/>
        <end position="180"/>
    </location>
</feature>